<proteinExistence type="predicted"/>
<gene>
    <name evidence="1" type="ORF">SMTD_LOCUS21747</name>
</gene>
<organism evidence="1 2">
    <name type="scientific">Schistosoma mattheei</name>
    <dbReference type="NCBI Taxonomy" id="31246"/>
    <lineage>
        <taxon>Eukaryota</taxon>
        <taxon>Metazoa</taxon>
        <taxon>Spiralia</taxon>
        <taxon>Lophotrochozoa</taxon>
        <taxon>Platyhelminthes</taxon>
        <taxon>Trematoda</taxon>
        <taxon>Digenea</taxon>
        <taxon>Strigeidida</taxon>
        <taxon>Schistosomatoidea</taxon>
        <taxon>Schistosomatidae</taxon>
        <taxon>Schistosoma</taxon>
    </lineage>
</organism>
<evidence type="ECO:0000313" key="1">
    <source>
        <dbReference type="EMBL" id="VDP85585.1"/>
    </source>
</evidence>
<evidence type="ECO:0000313" key="2">
    <source>
        <dbReference type="Proteomes" id="UP000269396"/>
    </source>
</evidence>
<dbReference type="EMBL" id="UZAL01048377">
    <property type="protein sequence ID" value="VDP85585.1"/>
    <property type="molecule type" value="Genomic_DNA"/>
</dbReference>
<dbReference type="Proteomes" id="UP000269396">
    <property type="component" value="Unassembled WGS sequence"/>
</dbReference>
<keyword evidence="2" id="KW-1185">Reference proteome</keyword>
<accession>A0A183Q561</accession>
<reference evidence="1 2" key="1">
    <citation type="submission" date="2018-11" db="EMBL/GenBank/DDBJ databases">
        <authorList>
            <consortium name="Pathogen Informatics"/>
        </authorList>
    </citation>
    <scope>NUCLEOTIDE SEQUENCE [LARGE SCALE GENOMIC DNA]</scope>
    <source>
        <strain>Denwood</strain>
        <strain evidence="2">Zambia</strain>
    </source>
</reference>
<dbReference type="AlphaFoldDB" id="A0A183Q561"/>
<dbReference type="STRING" id="31246.A0A183Q561"/>
<name>A0A183Q561_9TREM</name>
<sequence length="94" mass="10474">MCRARHVIRKCNEDPSNEEAVDYQQAVADSLNTNDCPGSRILRYNAAVRDSGNVHCTTNSSVSSVKGLYKRTIPQVRTKTFRLLLKSITTDTSV</sequence>
<protein>
    <submittedName>
        <fullName evidence="1">Uncharacterized protein</fullName>
    </submittedName>
</protein>